<protein>
    <recommendedName>
        <fullName evidence="8">Zinc-ribbon domain-containing protein</fullName>
    </recommendedName>
</protein>
<dbReference type="GO" id="GO:0005886">
    <property type="term" value="C:plasma membrane"/>
    <property type="evidence" value="ECO:0007669"/>
    <property type="project" value="UniProtKB-SubCell"/>
</dbReference>
<dbReference type="InterPro" id="IPR054530">
    <property type="entry name" value="TcaA_4th"/>
</dbReference>
<dbReference type="PANTHER" id="PTHR40038">
    <property type="entry name" value="MEMBRANE-ASSOCIATED PROTEIN TCAA"/>
    <property type="match status" value="1"/>
</dbReference>
<dbReference type="OrthoDB" id="1895190at2"/>
<gene>
    <name evidence="6" type="ORF">AZF04_15075</name>
</gene>
<feature type="domain" description="Zinc-ribbon" evidence="2">
    <location>
        <begin position="3"/>
        <end position="25"/>
    </location>
</feature>
<evidence type="ECO:0008006" key="8">
    <source>
        <dbReference type="Google" id="ProtNLM"/>
    </source>
</evidence>
<dbReference type="InterPro" id="IPR054529">
    <property type="entry name" value="TcaA_2nd"/>
</dbReference>
<dbReference type="Pfam" id="PF25155">
    <property type="entry name" value="NTF2_YvbJ"/>
    <property type="match status" value="1"/>
</dbReference>
<reference evidence="6" key="1">
    <citation type="submission" date="2016-02" db="EMBL/GenBank/DDBJ databases">
        <title>Genome sequence of Bacillus trypoxylicola KCTC 13244(T).</title>
        <authorList>
            <person name="Jeong H."/>
            <person name="Park S.-H."/>
            <person name="Choi S.-K."/>
        </authorList>
    </citation>
    <scope>NUCLEOTIDE SEQUENCE [LARGE SCALE GENOMIC DNA]</scope>
    <source>
        <strain evidence="6">KCTC 13244</strain>
    </source>
</reference>
<keyword evidence="1" id="KW-0472">Membrane</keyword>
<dbReference type="InterPro" id="IPR056902">
    <property type="entry name" value="NTF2_YvbJ"/>
</dbReference>
<evidence type="ECO:0000259" key="4">
    <source>
        <dbReference type="Pfam" id="PF22820"/>
    </source>
</evidence>
<dbReference type="EMBL" id="LTAO01000003">
    <property type="protein sequence ID" value="KYG34148.1"/>
    <property type="molecule type" value="Genomic_DNA"/>
</dbReference>
<dbReference type="InterPro" id="IPR026870">
    <property type="entry name" value="Zinc_ribbon_dom"/>
</dbReference>
<evidence type="ECO:0000313" key="6">
    <source>
        <dbReference type="EMBL" id="KYG34148.1"/>
    </source>
</evidence>
<feature type="transmembrane region" description="Helical" evidence="1">
    <location>
        <begin position="52"/>
        <end position="75"/>
    </location>
</feature>
<evidence type="ECO:0000256" key="1">
    <source>
        <dbReference type="SAM" id="Phobius"/>
    </source>
</evidence>
<dbReference type="RefSeq" id="WP_061947647.1">
    <property type="nucleotide sequence ID" value="NZ_LTAO01000003.1"/>
</dbReference>
<evidence type="ECO:0000259" key="2">
    <source>
        <dbReference type="Pfam" id="PF13240"/>
    </source>
</evidence>
<dbReference type="Pfam" id="PF13240">
    <property type="entry name" value="Zn_Ribbon_1"/>
    <property type="match status" value="1"/>
</dbReference>
<name>A0A161PJW5_9BACI</name>
<keyword evidence="7" id="KW-1185">Reference proteome</keyword>
<comment type="caution">
    <text evidence="6">The sequence shown here is derived from an EMBL/GenBank/DDBJ whole genome shotgun (WGS) entry which is preliminary data.</text>
</comment>
<evidence type="ECO:0000313" key="7">
    <source>
        <dbReference type="Proteomes" id="UP000075806"/>
    </source>
</evidence>
<feature type="domain" description="TcaA 4th" evidence="4">
    <location>
        <begin position="265"/>
        <end position="335"/>
    </location>
</feature>
<sequence length="489" mass="56019">MLYCKECGHQNNSSDRFCSECGQALSQNREASPSLNQEKPLKSKMKWTKKQLIITISSAIAAVLLFVGFQIGSVLTDKDRLIDQFGTALLDGDTKKIVQLLHSDDSRLEITEENVQFLVKHIEENPSYYTYLIDSLKSQSAFLENSDGEFSEDELDEYYHFDHPFYLTKNGTFALIFDHYSINVYPFYINLATNYANTTIFINDEEILTTDEEDVVFEYGPFMPGYYDFKAVYHNDYASLETSESLSLFSVFDQGYFLDLSIFADYITISNDYLSLSTNSQLYINDTAVDYDLDSAEPFGPVTLDGSLTLHAVLDFPWGSVATEPVAIEGDWIDLVMDSPFAEENSEALFHSILHYGVDFAEAFNQGDSSQFTNITESFREELKDEIELLKSYDETWVGEFIKVEIDPNMYVELNENDEYTAYANARFHYDSVYTDSSNEHIETSLDTTDVELALIYNQEENSWSIDSEYTNWYYDPTNSIELTSANLQ</sequence>
<keyword evidence="1" id="KW-0812">Transmembrane</keyword>
<dbReference type="Pfam" id="PF22820">
    <property type="entry name" value="TcaA_3rd_4th"/>
    <property type="match status" value="1"/>
</dbReference>
<dbReference type="Pfam" id="PF22813">
    <property type="entry name" value="TcaA_2nd"/>
    <property type="match status" value="1"/>
</dbReference>
<evidence type="ECO:0000259" key="3">
    <source>
        <dbReference type="Pfam" id="PF22813"/>
    </source>
</evidence>
<dbReference type="PANTHER" id="PTHR40038:SF1">
    <property type="entry name" value="MEMBRANE-ASSOCIATED PROTEIN TCAA"/>
    <property type="match status" value="1"/>
</dbReference>
<proteinExistence type="predicted"/>
<organism evidence="6 7">
    <name type="scientific">Alkalihalobacillus trypoxylicola</name>
    <dbReference type="NCBI Taxonomy" id="519424"/>
    <lineage>
        <taxon>Bacteria</taxon>
        <taxon>Bacillati</taxon>
        <taxon>Bacillota</taxon>
        <taxon>Bacilli</taxon>
        <taxon>Bacillales</taxon>
        <taxon>Bacillaceae</taxon>
        <taxon>Alkalihalobacillus</taxon>
    </lineage>
</organism>
<feature type="domain" description="TcaA second" evidence="3">
    <location>
        <begin position="78"/>
        <end position="184"/>
    </location>
</feature>
<evidence type="ECO:0000259" key="5">
    <source>
        <dbReference type="Pfam" id="PF25155"/>
    </source>
</evidence>
<dbReference type="Proteomes" id="UP000075806">
    <property type="component" value="Unassembled WGS sequence"/>
</dbReference>
<dbReference type="STRING" id="519424.AZF04_15075"/>
<keyword evidence="1" id="KW-1133">Transmembrane helix</keyword>
<dbReference type="AlphaFoldDB" id="A0A161PJW5"/>
<feature type="domain" description="YvbJ-like NTF2-like" evidence="5">
    <location>
        <begin position="350"/>
        <end position="469"/>
    </location>
</feature>
<accession>A0A161PJW5</accession>